<evidence type="ECO:0000259" key="1">
    <source>
        <dbReference type="Pfam" id="PF01636"/>
    </source>
</evidence>
<dbReference type="EMBL" id="BRPE01000008">
    <property type="protein sequence ID" value="GLA86179.1"/>
    <property type="molecule type" value="Genomic_DNA"/>
</dbReference>
<feature type="domain" description="Aminoglycoside phosphotransferase" evidence="1">
    <location>
        <begin position="68"/>
        <end position="262"/>
    </location>
</feature>
<organism evidence="2 3">
    <name type="scientific">Aspergillus tubingensis</name>
    <dbReference type="NCBI Taxonomy" id="5068"/>
    <lineage>
        <taxon>Eukaryota</taxon>
        <taxon>Fungi</taxon>
        <taxon>Dikarya</taxon>
        <taxon>Ascomycota</taxon>
        <taxon>Pezizomycotina</taxon>
        <taxon>Eurotiomycetes</taxon>
        <taxon>Eurotiomycetidae</taxon>
        <taxon>Eurotiales</taxon>
        <taxon>Aspergillaceae</taxon>
        <taxon>Aspergillus</taxon>
        <taxon>Aspergillus subgen. Circumdati</taxon>
    </lineage>
</organism>
<dbReference type="SUPFAM" id="SSF56112">
    <property type="entry name" value="Protein kinase-like (PK-like)"/>
    <property type="match status" value="1"/>
</dbReference>
<dbReference type="Pfam" id="PF01636">
    <property type="entry name" value="APH"/>
    <property type="match status" value="1"/>
</dbReference>
<dbReference type="PANTHER" id="PTHR21310">
    <property type="entry name" value="AMINOGLYCOSIDE PHOSPHOTRANSFERASE-RELATED-RELATED"/>
    <property type="match status" value="1"/>
</dbReference>
<dbReference type="CDD" id="cd05120">
    <property type="entry name" value="APH_ChoK_like"/>
    <property type="match status" value="1"/>
</dbReference>
<name>A0A9W6ASZ6_ASPTU</name>
<gene>
    <name evidence="2" type="ORF">AtubIFM56815_010435</name>
</gene>
<dbReference type="Proteomes" id="UP001144157">
    <property type="component" value="Unassembled WGS sequence"/>
</dbReference>
<evidence type="ECO:0000313" key="3">
    <source>
        <dbReference type="Proteomes" id="UP001144157"/>
    </source>
</evidence>
<protein>
    <recommendedName>
        <fullName evidence="1">Aminoglycoside phosphotransferase domain-containing protein</fullName>
    </recommendedName>
</protein>
<dbReference type="AlphaFoldDB" id="A0A9W6ASZ6"/>
<reference evidence="2" key="1">
    <citation type="submission" date="2022-07" db="EMBL/GenBank/DDBJ databases">
        <title>Taxonomy of Aspergillus series Nigri: significant species reduction supported by multi-species coalescent approaches.</title>
        <authorList>
            <person name="Bian C."/>
            <person name="Kusuya Y."/>
            <person name="Sklenar F."/>
            <person name="D'hooge E."/>
            <person name="Yaguchi T."/>
            <person name="Takahashi H."/>
            <person name="Hubka V."/>
        </authorList>
    </citation>
    <scope>NUCLEOTIDE SEQUENCE</scope>
    <source>
        <strain evidence="2">IFM 56815</strain>
    </source>
</reference>
<dbReference type="InterPro" id="IPR002575">
    <property type="entry name" value="Aminoglycoside_PTrfase"/>
</dbReference>
<comment type="caution">
    <text evidence="2">The sequence shown here is derived from an EMBL/GenBank/DDBJ whole genome shotgun (WGS) entry which is preliminary data.</text>
</comment>
<proteinExistence type="predicted"/>
<evidence type="ECO:0000313" key="2">
    <source>
        <dbReference type="EMBL" id="GLA86179.1"/>
    </source>
</evidence>
<accession>A0A9W6ASZ6</accession>
<dbReference type="InterPro" id="IPR011009">
    <property type="entry name" value="Kinase-like_dom_sf"/>
</dbReference>
<sequence length="299" mass="34645">MATTVPIPYYAPDIIPCPLPTTSEIDAAPDISLEYGGRRIVEIGDHLVVKFGNAVDLIEGENMLFVQENTSIRVPRVYALYSDPSTGKNYIVMEKIPGQTLLSLWPQLIPAEKETIVTTIHDYFNELRRLPPPDYYGSLGRRCFLDEIFWTYDPEPSINGPFTSENALIEAMARKYTYDGRPPYRADFYRQCLPRLLRSHGPTFTHGDFQRKNIQIQRVVNNSDGQDTSHLQVTVLDWEKAGWYPSYWEYCLAVCALRWDDDWCLWIEEVLDPCIAESAWFQAIRLELWSYRRNATRSE</sequence>
<dbReference type="InterPro" id="IPR051678">
    <property type="entry name" value="AGP_Transferase"/>
</dbReference>
<dbReference type="PANTHER" id="PTHR21310:SF48">
    <property type="entry name" value="AMINOGLYCOSIDE PHOSPHOTRANSFERASE DOMAIN-CONTAINING PROTEIN"/>
    <property type="match status" value="1"/>
</dbReference>